<evidence type="ECO:0000313" key="2">
    <source>
        <dbReference type="EMBL" id="KAB1214935.1"/>
    </source>
</evidence>
<accession>A0A6A1VQK0</accession>
<organism evidence="2 3">
    <name type="scientific">Morella rubra</name>
    <name type="common">Chinese bayberry</name>
    <dbReference type="NCBI Taxonomy" id="262757"/>
    <lineage>
        <taxon>Eukaryota</taxon>
        <taxon>Viridiplantae</taxon>
        <taxon>Streptophyta</taxon>
        <taxon>Embryophyta</taxon>
        <taxon>Tracheophyta</taxon>
        <taxon>Spermatophyta</taxon>
        <taxon>Magnoliopsida</taxon>
        <taxon>eudicotyledons</taxon>
        <taxon>Gunneridae</taxon>
        <taxon>Pentapetalae</taxon>
        <taxon>rosids</taxon>
        <taxon>fabids</taxon>
        <taxon>Fagales</taxon>
        <taxon>Myricaceae</taxon>
        <taxon>Morella</taxon>
    </lineage>
</organism>
<keyword evidence="3" id="KW-1185">Reference proteome</keyword>
<gene>
    <name evidence="2" type="ORF">CJ030_MR5G024497</name>
</gene>
<dbReference type="PANTHER" id="PTHR34061">
    <property type="entry name" value="PROTEIN, PUTATIVE-RELATED"/>
    <property type="match status" value="1"/>
</dbReference>
<dbReference type="AlphaFoldDB" id="A0A6A1VQK0"/>
<sequence length="106" mass="11464">MGDISTPRSGINLCYRTGNPEEPRVHTSASPGCGTPRRKNIDGVAAWLCQSIATVFFASLERCSCFYVDTKDDSDHSDCSPMILNDGLKESSGAENQGKQTDGFLE</sequence>
<protein>
    <submittedName>
        <fullName evidence="2">Uncharacterized protein</fullName>
    </submittedName>
</protein>
<dbReference type="PANTHER" id="PTHR34061:SF2">
    <property type="entry name" value="PROTEIN, PUTATIVE-RELATED"/>
    <property type="match status" value="1"/>
</dbReference>
<dbReference type="Proteomes" id="UP000516437">
    <property type="component" value="Chromosome 5"/>
</dbReference>
<comment type="caution">
    <text evidence="2">The sequence shown here is derived from an EMBL/GenBank/DDBJ whole genome shotgun (WGS) entry which is preliminary data.</text>
</comment>
<proteinExistence type="predicted"/>
<name>A0A6A1VQK0_9ROSI</name>
<feature type="region of interest" description="Disordered" evidence="1">
    <location>
        <begin position="71"/>
        <end position="106"/>
    </location>
</feature>
<evidence type="ECO:0000256" key="1">
    <source>
        <dbReference type="SAM" id="MobiDB-lite"/>
    </source>
</evidence>
<dbReference type="EMBL" id="RXIC02000023">
    <property type="protein sequence ID" value="KAB1214935.1"/>
    <property type="molecule type" value="Genomic_DNA"/>
</dbReference>
<dbReference type="OrthoDB" id="653466at2759"/>
<reference evidence="2 3" key="1">
    <citation type="journal article" date="2019" name="Plant Biotechnol. J.">
        <title>The red bayberry genome and genetic basis of sex determination.</title>
        <authorList>
            <person name="Jia H.M."/>
            <person name="Jia H.J."/>
            <person name="Cai Q.L."/>
            <person name="Wang Y."/>
            <person name="Zhao H.B."/>
            <person name="Yang W.F."/>
            <person name="Wang G.Y."/>
            <person name="Li Y.H."/>
            <person name="Zhan D.L."/>
            <person name="Shen Y.T."/>
            <person name="Niu Q.F."/>
            <person name="Chang L."/>
            <person name="Qiu J."/>
            <person name="Zhao L."/>
            <person name="Xie H.B."/>
            <person name="Fu W.Y."/>
            <person name="Jin J."/>
            <person name="Li X.W."/>
            <person name="Jiao Y."/>
            <person name="Zhou C.C."/>
            <person name="Tu T."/>
            <person name="Chai C.Y."/>
            <person name="Gao J.L."/>
            <person name="Fan L.J."/>
            <person name="van de Weg E."/>
            <person name="Wang J.Y."/>
            <person name="Gao Z.S."/>
        </authorList>
    </citation>
    <scope>NUCLEOTIDE SEQUENCE [LARGE SCALE GENOMIC DNA]</scope>
    <source>
        <tissue evidence="2">Leaves</tissue>
    </source>
</reference>
<evidence type="ECO:0000313" key="3">
    <source>
        <dbReference type="Proteomes" id="UP000516437"/>
    </source>
</evidence>
<feature type="region of interest" description="Disordered" evidence="1">
    <location>
        <begin position="1"/>
        <end position="34"/>
    </location>
</feature>